<sequence length="432" mass="47647">MYGALSLLSLYLLSTLAPVGAQELTQGQVDLIGQRLAESGERSWELGVRTQAALELNATRMSVFSPAGVPPPRRVPEDLKDPLEPVWNIVRRVISERGPGDDPRPLVQDGSTADPASIGVAVVLANITDLDGTANEYADAARGQLRFLFSDQVPKTDEGAISHRGEQLQIWSDSVYMVPPFLAYYGVATDNKTIVEEAFNQVKLYRKLLRDEDTGLWKHSVLGNNSDPGLWATGNGWAAAGMLRVYATIKHSKFGDDMDDELDDLEDWVQEIHEGVYRHYFDSESLVHNYLNDNRTFYDASATALLAATVYRASVLLDEHDYIPYAERTRMTLFTPHGGVGANTNRSAFEDYEFFTTDGWLRPVVNPVSIREVLDNGRSSEAQAFVVMMHAAWEDWRAQGEEGKATGAAVALSARGLGLLVPAIFAVVSAFF</sequence>
<comment type="caution">
    <text evidence="3">The sequence shown here is derived from an EMBL/GenBank/DDBJ whole genome shotgun (WGS) entry which is preliminary data.</text>
</comment>
<dbReference type="PANTHER" id="PTHR41814">
    <property type="entry name" value="EXPRESSED PROTEIN"/>
    <property type="match status" value="1"/>
</dbReference>
<evidence type="ECO:0000313" key="3">
    <source>
        <dbReference type="EMBL" id="EAU81654.1"/>
    </source>
</evidence>
<feature type="chain" id="PRO_5002727747" description="Six-hairpin glycosidase" evidence="2">
    <location>
        <begin position="22"/>
        <end position="432"/>
    </location>
</feature>
<dbReference type="Gene3D" id="1.50.10.10">
    <property type="match status" value="1"/>
</dbReference>
<reference evidence="3 4" key="1">
    <citation type="journal article" date="2010" name="Proc. Natl. Acad. Sci. U.S.A.">
        <title>Insights into evolution of multicellular fungi from the assembled chromosomes of the mushroom Coprinopsis cinerea (Coprinus cinereus).</title>
        <authorList>
            <person name="Stajich J.E."/>
            <person name="Wilke S.K."/>
            <person name="Ahren D."/>
            <person name="Au C.H."/>
            <person name="Birren B.W."/>
            <person name="Borodovsky M."/>
            <person name="Burns C."/>
            <person name="Canback B."/>
            <person name="Casselton L.A."/>
            <person name="Cheng C.K."/>
            <person name="Deng J."/>
            <person name="Dietrich F.S."/>
            <person name="Fargo D.C."/>
            <person name="Farman M.L."/>
            <person name="Gathman A.C."/>
            <person name="Goldberg J."/>
            <person name="Guigo R."/>
            <person name="Hoegger P.J."/>
            <person name="Hooker J.B."/>
            <person name="Huggins A."/>
            <person name="James T.Y."/>
            <person name="Kamada T."/>
            <person name="Kilaru S."/>
            <person name="Kodira C."/>
            <person name="Kues U."/>
            <person name="Kupfer D."/>
            <person name="Kwan H.S."/>
            <person name="Lomsadze A."/>
            <person name="Li W."/>
            <person name="Lilly W.W."/>
            <person name="Ma L.J."/>
            <person name="Mackey A.J."/>
            <person name="Manning G."/>
            <person name="Martin F."/>
            <person name="Muraguchi H."/>
            <person name="Natvig D.O."/>
            <person name="Palmerini H."/>
            <person name="Ramesh M.A."/>
            <person name="Rehmeyer C.J."/>
            <person name="Roe B.A."/>
            <person name="Shenoy N."/>
            <person name="Stanke M."/>
            <person name="Ter-Hovhannisyan V."/>
            <person name="Tunlid A."/>
            <person name="Velagapudi R."/>
            <person name="Vision T.J."/>
            <person name="Zeng Q."/>
            <person name="Zolan M.E."/>
            <person name="Pukkila P.J."/>
        </authorList>
    </citation>
    <scope>NUCLEOTIDE SEQUENCE [LARGE SCALE GENOMIC DNA]</scope>
    <source>
        <strain evidence="4">Okayama-7 / 130 / ATCC MYA-4618 / FGSC 9003</strain>
    </source>
</reference>
<keyword evidence="1" id="KW-0378">Hydrolase</keyword>
<dbReference type="InterPro" id="IPR012341">
    <property type="entry name" value="6hp_glycosidase-like_sf"/>
</dbReference>
<dbReference type="GO" id="GO:0016787">
    <property type="term" value="F:hydrolase activity"/>
    <property type="evidence" value="ECO:0007669"/>
    <property type="project" value="UniProtKB-KW"/>
</dbReference>
<dbReference type="InParanoid" id="A8PBK7"/>
<dbReference type="AlphaFoldDB" id="A8PBK7"/>
<dbReference type="VEuPathDB" id="FungiDB:CC1G_02670"/>
<evidence type="ECO:0000256" key="1">
    <source>
        <dbReference type="ARBA" id="ARBA00022801"/>
    </source>
</evidence>
<dbReference type="GeneID" id="6016839"/>
<dbReference type="Pfam" id="PF07470">
    <property type="entry name" value="Glyco_hydro_88"/>
    <property type="match status" value="1"/>
</dbReference>
<feature type="signal peptide" evidence="2">
    <location>
        <begin position="1"/>
        <end position="21"/>
    </location>
</feature>
<evidence type="ECO:0000256" key="2">
    <source>
        <dbReference type="SAM" id="SignalP"/>
    </source>
</evidence>
<protein>
    <recommendedName>
        <fullName evidence="5">Six-hairpin glycosidase</fullName>
    </recommendedName>
</protein>
<dbReference type="OMA" id="WDDFVYM"/>
<name>A8PBK7_COPC7</name>
<dbReference type="KEGG" id="cci:CC1G_02670"/>
<dbReference type="SUPFAM" id="SSF48208">
    <property type="entry name" value="Six-hairpin glycosidases"/>
    <property type="match status" value="1"/>
</dbReference>
<evidence type="ECO:0008006" key="5">
    <source>
        <dbReference type="Google" id="ProtNLM"/>
    </source>
</evidence>
<dbReference type="PANTHER" id="PTHR41814:SF1">
    <property type="entry name" value="CELLULASE"/>
    <property type="match status" value="1"/>
</dbReference>
<keyword evidence="2" id="KW-0732">Signal</keyword>
<dbReference type="InterPro" id="IPR010905">
    <property type="entry name" value="Glyco_hydro_88"/>
</dbReference>
<proteinExistence type="predicted"/>
<evidence type="ECO:0000313" key="4">
    <source>
        <dbReference type="Proteomes" id="UP000001861"/>
    </source>
</evidence>
<dbReference type="RefSeq" id="XP_001840207.1">
    <property type="nucleotide sequence ID" value="XM_001840155.2"/>
</dbReference>
<gene>
    <name evidence="3" type="ORF">CC1G_02670</name>
</gene>
<keyword evidence="4" id="KW-1185">Reference proteome</keyword>
<dbReference type="InterPro" id="IPR008928">
    <property type="entry name" value="6-hairpin_glycosidase_sf"/>
</dbReference>
<dbReference type="EMBL" id="AACS02000004">
    <property type="protein sequence ID" value="EAU81654.1"/>
    <property type="molecule type" value="Genomic_DNA"/>
</dbReference>
<accession>A8PBK7</accession>
<dbReference type="GO" id="GO:0005975">
    <property type="term" value="P:carbohydrate metabolic process"/>
    <property type="evidence" value="ECO:0007669"/>
    <property type="project" value="InterPro"/>
</dbReference>
<organism evidence="3 4">
    <name type="scientific">Coprinopsis cinerea (strain Okayama-7 / 130 / ATCC MYA-4618 / FGSC 9003)</name>
    <name type="common">Inky cap fungus</name>
    <name type="synonym">Hormographiella aspergillata</name>
    <dbReference type="NCBI Taxonomy" id="240176"/>
    <lineage>
        <taxon>Eukaryota</taxon>
        <taxon>Fungi</taxon>
        <taxon>Dikarya</taxon>
        <taxon>Basidiomycota</taxon>
        <taxon>Agaricomycotina</taxon>
        <taxon>Agaricomycetes</taxon>
        <taxon>Agaricomycetidae</taxon>
        <taxon>Agaricales</taxon>
        <taxon>Agaricineae</taxon>
        <taxon>Psathyrellaceae</taxon>
        <taxon>Coprinopsis</taxon>
    </lineage>
</organism>
<dbReference type="eggNOG" id="ENOG502RZ5C">
    <property type="taxonomic scope" value="Eukaryota"/>
</dbReference>
<dbReference type="Proteomes" id="UP000001861">
    <property type="component" value="Unassembled WGS sequence"/>
</dbReference>
<dbReference type="OrthoDB" id="4138492at2759"/>